<feature type="signal peptide" evidence="1">
    <location>
        <begin position="1"/>
        <end position="18"/>
    </location>
</feature>
<organism evidence="2 3">
    <name type="scientific">Crepidotus variabilis</name>
    <dbReference type="NCBI Taxonomy" id="179855"/>
    <lineage>
        <taxon>Eukaryota</taxon>
        <taxon>Fungi</taxon>
        <taxon>Dikarya</taxon>
        <taxon>Basidiomycota</taxon>
        <taxon>Agaricomycotina</taxon>
        <taxon>Agaricomycetes</taxon>
        <taxon>Agaricomycetidae</taxon>
        <taxon>Agaricales</taxon>
        <taxon>Agaricineae</taxon>
        <taxon>Crepidotaceae</taxon>
        <taxon>Crepidotus</taxon>
    </lineage>
</organism>
<keyword evidence="1" id="KW-0732">Signal</keyword>
<feature type="chain" id="PRO_5040256125" evidence="1">
    <location>
        <begin position="19"/>
        <end position="178"/>
    </location>
</feature>
<evidence type="ECO:0000313" key="3">
    <source>
        <dbReference type="Proteomes" id="UP000807306"/>
    </source>
</evidence>
<dbReference type="EMBL" id="MU157861">
    <property type="protein sequence ID" value="KAF9527408.1"/>
    <property type="molecule type" value="Genomic_DNA"/>
</dbReference>
<gene>
    <name evidence="2" type="ORF">CPB83DRAFT_856112</name>
</gene>
<dbReference type="AlphaFoldDB" id="A0A9P6EDG1"/>
<keyword evidence="3" id="KW-1185">Reference proteome</keyword>
<comment type="caution">
    <text evidence="2">The sequence shown here is derived from an EMBL/GenBank/DDBJ whole genome shotgun (WGS) entry which is preliminary data.</text>
</comment>
<reference evidence="2" key="1">
    <citation type="submission" date="2020-11" db="EMBL/GenBank/DDBJ databases">
        <authorList>
            <consortium name="DOE Joint Genome Institute"/>
            <person name="Ahrendt S."/>
            <person name="Riley R."/>
            <person name="Andreopoulos W."/>
            <person name="Labutti K."/>
            <person name="Pangilinan J."/>
            <person name="Ruiz-Duenas F.J."/>
            <person name="Barrasa J.M."/>
            <person name="Sanchez-Garcia M."/>
            <person name="Camarero S."/>
            <person name="Miyauchi S."/>
            <person name="Serrano A."/>
            <person name="Linde D."/>
            <person name="Babiker R."/>
            <person name="Drula E."/>
            <person name="Ayuso-Fernandez I."/>
            <person name="Pacheco R."/>
            <person name="Padilla G."/>
            <person name="Ferreira P."/>
            <person name="Barriuso J."/>
            <person name="Kellner H."/>
            <person name="Castanera R."/>
            <person name="Alfaro M."/>
            <person name="Ramirez L."/>
            <person name="Pisabarro A.G."/>
            <person name="Kuo A."/>
            <person name="Tritt A."/>
            <person name="Lipzen A."/>
            <person name="He G."/>
            <person name="Yan M."/>
            <person name="Ng V."/>
            <person name="Cullen D."/>
            <person name="Martin F."/>
            <person name="Rosso M.-N."/>
            <person name="Henrissat B."/>
            <person name="Hibbett D."/>
            <person name="Martinez A.T."/>
            <person name="Grigoriev I.V."/>
        </authorList>
    </citation>
    <scope>NUCLEOTIDE SEQUENCE</scope>
    <source>
        <strain evidence="2">CBS 506.95</strain>
    </source>
</reference>
<proteinExistence type="predicted"/>
<evidence type="ECO:0000256" key="1">
    <source>
        <dbReference type="SAM" id="SignalP"/>
    </source>
</evidence>
<name>A0A9P6EDG1_9AGAR</name>
<protein>
    <submittedName>
        <fullName evidence="2">Uncharacterized protein</fullName>
    </submittedName>
</protein>
<accession>A0A9P6EDG1</accession>
<dbReference type="Proteomes" id="UP000807306">
    <property type="component" value="Unassembled WGS sequence"/>
</dbReference>
<evidence type="ECO:0000313" key="2">
    <source>
        <dbReference type="EMBL" id="KAF9527408.1"/>
    </source>
</evidence>
<sequence>MVQSIVILSALLAGPALAIPTRNYGARMGAPTLAPHRVFGREPGMGRLFRGVTKVAKAGLHIGSATQNQQRDLGDDDDLDLITREFMDDLEIDAREPFGVGLLLKGAAKVAKAALHLGGSRNQKRDLSDEDLDLITRDVMDEMEIDARDPSKVGNAFKKIGKGILSILIREDSYDELD</sequence>